<dbReference type="PROSITE" id="PS00187">
    <property type="entry name" value="TPP_ENZYMES"/>
    <property type="match status" value="1"/>
</dbReference>
<dbReference type="Gene3D" id="3.40.50.1220">
    <property type="entry name" value="TPP-binding domain"/>
    <property type="match status" value="1"/>
</dbReference>
<dbReference type="InterPro" id="IPR012846">
    <property type="entry name" value="Acetolactate_synth_lsu"/>
</dbReference>
<feature type="domain" description="Thiamine pyrophosphate enzyme TPP-binding" evidence="15">
    <location>
        <begin position="385"/>
        <end position="533"/>
    </location>
</feature>
<dbReference type="GO" id="GO:0030976">
    <property type="term" value="F:thiamine pyrophosphate binding"/>
    <property type="evidence" value="ECO:0007669"/>
    <property type="project" value="UniProtKB-UniRule"/>
</dbReference>
<dbReference type="InterPro" id="IPR029061">
    <property type="entry name" value="THDP-binding"/>
</dbReference>
<dbReference type="NCBIfam" id="TIGR00118">
    <property type="entry name" value="acolac_lg"/>
    <property type="match status" value="1"/>
</dbReference>
<dbReference type="AlphaFoldDB" id="O27493"/>
<accession>O27493</accession>
<evidence type="ECO:0000259" key="16">
    <source>
        <dbReference type="Pfam" id="PF02776"/>
    </source>
</evidence>
<dbReference type="GO" id="GO:0003984">
    <property type="term" value="F:acetolactate synthase activity"/>
    <property type="evidence" value="ECO:0007669"/>
    <property type="project" value="UniProtKB-EC"/>
</dbReference>
<dbReference type="PATRIC" id="fig|187420.15.peg.1406"/>
<protein>
    <recommendedName>
        <fullName evidence="13">Acetolactate synthase</fullName>
        <ecNumber evidence="13">2.2.1.6</ecNumber>
    </recommendedName>
</protein>
<dbReference type="Gene3D" id="3.40.50.970">
    <property type="match status" value="2"/>
</dbReference>
<evidence type="ECO:0000256" key="9">
    <source>
        <dbReference type="ARBA" id="ARBA00022842"/>
    </source>
</evidence>
<dbReference type="Pfam" id="PF00205">
    <property type="entry name" value="TPP_enzyme_M"/>
    <property type="match status" value="1"/>
</dbReference>
<comment type="cofactor">
    <cofactor evidence="13">
        <name>thiamine diphosphate</name>
        <dbReference type="ChEBI" id="CHEBI:58937"/>
    </cofactor>
    <text evidence="13">Binds 1 thiamine pyrophosphate per subunit.</text>
</comment>
<dbReference type="SUPFAM" id="SSF52467">
    <property type="entry name" value="DHS-like NAD/FAD-binding domain"/>
    <property type="match status" value="1"/>
</dbReference>
<dbReference type="InterPro" id="IPR012001">
    <property type="entry name" value="Thiamin_PyroP_enz_TPP-bd_dom"/>
</dbReference>
<evidence type="ECO:0000256" key="8">
    <source>
        <dbReference type="ARBA" id="ARBA00022827"/>
    </source>
</evidence>
<dbReference type="KEGG" id="mth:MTH_1444"/>
<dbReference type="InterPro" id="IPR039368">
    <property type="entry name" value="AHAS_TPP"/>
</dbReference>
<dbReference type="PaxDb" id="187420-MTH_1444"/>
<comment type="catalytic activity">
    <reaction evidence="12 13">
        <text>2 pyruvate + H(+) = (2S)-2-acetolactate + CO2</text>
        <dbReference type="Rhea" id="RHEA:25249"/>
        <dbReference type="ChEBI" id="CHEBI:15361"/>
        <dbReference type="ChEBI" id="CHEBI:15378"/>
        <dbReference type="ChEBI" id="CHEBI:16526"/>
        <dbReference type="ChEBI" id="CHEBI:58476"/>
        <dbReference type="EC" id="2.2.1.6"/>
    </reaction>
</comment>
<dbReference type="EC" id="2.2.1.6" evidence="13"/>
<dbReference type="PANTHER" id="PTHR18968">
    <property type="entry name" value="THIAMINE PYROPHOSPHATE ENZYMES"/>
    <property type="match status" value="1"/>
</dbReference>
<evidence type="ECO:0000256" key="2">
    <source>
        <dbReference type="ARBA" id="ARBA00005025"/>
    </source>
</evidence>
<dbReference type="UniPathway" id="UPA00049">
    <property type="reaction ID" value="UER00059"/>
</dbReference>
<dbReference type="SUPFAM" id="SSF52518">
    <property type="entry name" value="Thiamin diphosphate-binding fold (THDP-binding)"/>
    <property type="match status" value="2"/>
</dbReference>
<dbReference type="GO" id="GO:0044272">
    <property type="term" value="P:sulfur compound biosynthetic process"/>
    <property type="evidence" value="ECO:0007669"/>
    <property type="project" value="UniProtKB-ARBA"/>
</dbReference>
<sequence>MFPMKGGQAIIRSLLDQGADTVFGYPGGQLLPLYDMLYDSELKHILVRHEQCAAHAADGYARASGRVGVCIATSGPGATNLVTGIATAYMDSAPIVAIAGQVPTHLIGNDAFQEVDMIGITMPITKHSFQPSDASEIPAIVRASFHIAKTGRPGPVVIDLPKDIQEQEIMEEVDDLELPGYRPNVKGHPLQIKRAAELIRRSEKPVILAGGGVIISGASREIKELSDLIKAPVTTTLLGKGSFPEDHPSAMGMLGMHGRKVANLTVDECDCLIAVGCRFSDRTTGNVAEFAPNARIIHVDIDPAEIGKNVGVDVPIVGDARNVLRELIAKLKKYEKRDSQWLESVQKFRADCMPRMSYDEVPLKPQQVIKEISQVLDDETVVTTDVGQNQMWMAHFYTSRAPRKFISSGGLGTMGFGFPAAIGAKVALPDSDVVAVCGDGGFLMVCQDLATIREYDIPVVICIMDNRHLGMVAQWQRLFYDERMSHTHLGEVPDFVKLAESFGVEAERIEEPGETSEALSRAIRSGEPALLDIVIDPDEILPMVPPGCGLTEIVGEYRVEREDPQEIKYSPGKADGD</sequence>
<feature type="domain" description="Thiamine pyrophosphate enzyme N-terminal TPP-binding" evidence="16">
    <location>
        <begin position="4"/>
        <end position="117"/>
    </location>
</feature>
<dbReference type="Pfam" id="PF02775">
    <property type="entry name" value="TPP_enzyme_C"/>
    <property type="match status" value="1"/>
</dbReference>
<evidence type="ECO:0000259" key="14">
    <source>
        <dbReference type="Pfam" id="PF00205"/>
    </source>
</evidence>
<reference evidence="17 18" key="1">
    <citation type="journal article" date="1997" name="J. Bacteriol.">
        <title>Complete genome sequence of Methanobacterium thermoautotrophicum deltaH: functional analysis and comparative genomics.</title>
        <authorList>
            <person name="Smith D.R."/>
            <person name="Doucette-Stamm L.A."/>
            <person name="Deloughery C."/>
            <person name="Lee H.-M."/>
            <person name="Dubois J."/>
            <person name="Aldredge T."/>
            <person name="Bashirzadeh R."/>
            <person name="Blakely D."/>
            <person name="Cook R."/>
            <person name="Gilbert K."/>
            <person name="Harrison D."/>
            <person name="Hoang L."/>
            <person name="Keagle P."/>
            <person name="Lumm W."/>
            <person name="Pothier B."/>
            <person name="Qiu D."/>
            <person name="Spadafora R."/>
            <person name="Vicare R."/>
            <person name="Wang Y."/>
            <person name="Wierzbowski J."/>
            <person name="Gibson R."/>
            <person name="Jiwani N."/>
            <person name="Caruso A."/>
            <person name="Bush D."/>
            <person name="Safer H."/>
            <person name="Patwell D."/>
            <person name="Prabhakar S."/>
            <person name="McDougall S."/>
            <person name="Shimer G."/>
            <person name="Goyal A."/>
            <person name="Pietrovski S."/>
            <person name="Church G.M."/>
            <person name="Daniels C.J."/>
            <person name="Mao J.-i."/>
            <person name="Rice P."/>
            <person name="Nolling J."/>
            <person name="Reeve J.N."/>
        </authorList>
    </citation>
    <scope>NUCLEOTIDE SEQUENCE [LARGE SCALE GENOMIC DNA]</scope>
    <source>
        <strain evidence="18">ATCC 29096 / DSM 1053 / JCM 10044 / NBRC 100330 / Delta H</strain>
    </source>
</reference>
<evidence type="ECO:0000256" key="3">
    <source>
        <dbReference type="ARBA" id="ARBA00007812"/>
    </source>
</evidence>
<name>O27493_METTH</name>
<dbReference type="CDD" id="cd07035">
    <property type="entry name" value="TPP_PYR_POX_like"/>
    <property type="match status" value="1"/>
</dbReference>
<comment type="cofactor">
    <cofactor evidence="13">
        <name>Mg(2+)</name>
        <dbReference type="ChEBI" id="CHEBI:18420"/>
    </cofactor>
    <text evidence="13">Binds 1 Mg(2+) ion per subunit.</text>
</comment>
<comment type="pathway">
    <text evidence="1 13">Amino-acid biosynthesis; L-isoleucine biosynthesis; L-isoleucine from 2-oxobutanoate: step 1/4.</text>
</comment>
<dbReference type="Proteomes" id="UP000005223">
    <property type="component" value="Chromosome"/>
</dbReference>
<dbReference type="EMBL" id="AE000666">
    <property type="protein sequence ID" value="AAB85919.1"/>
    <property type="molecule type" value="Genomic_DNA"/>
</dbReference>
<dbReference type="FunCoup" id="O27493">
    <property type="interactions" value="230"/>
</dbReference>
<comment type="similarity">
    <text evidence="3 13">Belongs to the TPP enzyme family.</text>
</comment>
<dbReference type="GO" id="GO:0009099">
    <property type="term" value="P:L-valine biosynthetic process"/>
    <property type="evidence" value="ECO:0007669"/>
    <property type="project" value="UniProtKB-UniPathway"/>
</dbReference>
<gene>
    <name evidence="17" type="ordered locus">MTH_1444</name>
</gene>
<dbReference type="UniPathway" id="UPA00047">
    <property type="reaction ID" value="UER00055"/>
</dbReference>
<evidence type="ECO:0000259" key="15">
    <source>
        <dbReference type="Pfam" id="PF02775"/>
    </source>
</evidence>
<dbReference type="InterPro" id="IPR029035">
    <property type="entry name" value="DHS-like_NAD/FAD-binding_dom"/>
</dbReference>
<evidence type="ECO:0000256" key="10">
    <source>
        <dbReference type="ARBA" id="ARBA00023052"/>
    </source>
</evidence>
<comment type="pathway">
    <text evidence="2 13">Amino-acid biosynthesis; L-valine biosynthesis; L-valine from pyruvate: step 1/4.</text>
</comment>
<dbReference type="PANTHER" id="PTHR18968:SF13">
    <property type="entry name" value="ACETOLACTATE SYNTHASE CATALYTIC SUBUNIT, MITOCHONDRIAL"/>
    <property type="match status" value="1"/>
</dbReference>
<evidence type="ECO:0000256" key="13">
    <source>
        <dbReference type="RuleBase" id="RU003591"/>
    </source>
</evidence>
<dbReference type="STRING" id="187420.MTH_1444"/>
<proteinExistence type="inferred from homology"/>
<evidence type="ECO:0000256" key="7">
    <source>
        <dbReference type="ARBA" id="ARBA00022723"/>
    </source>
</evidence>
<keyword evidence="18" id="KW-1185">Reference proteome</keyword>
<keyword evidence="5" id="KW-0285">Flavoprotein</keyword>
<evidence type="ECO:0000256" key="5">
    <source>
        <dbReference type="ARBA" id="ARBA00022630"/>
    </source>
</evidence>
<keyword evidence="4 13" id="KW-0028">Amino-acid biosynthesis</keyword>
<dbReference type="FunFam" id="3.40.50.1220:FF:000008">
    <property type="entry name" value="Acetolactate synthase"/>
    <property type="match status" value="1"/>
</dbReference>
<keyword evidence="6 13" id="KW-0808">Transferase</keyword>
<dbReference type="InterPro" id="IPR045229">
    <property type="entry name" value="TPP_enz"/>
</dbReference>
<dbReference type="GO" id="GO:0000287">
    <property type="term" value="F:magnesium ion binding"/>
    <property type="evidence" value="ECO:0007669"/>
    <property type="project" value="UniProtKB-UniRule"/>
</dbReference>
<evidence type="ECO:0000256" key="11">
    <source>
        <dbReference type="ARBA" id="ARBA00023304"/>
    </source>
</evidence>
<dbReference type="FunFam" id="3.40.50.970:FF:000007">
    <property type="entry name" value="Acetolactate synthase"/>
    <property type="match status" value="1"/>
</dbReference>
<dbReference type="GO" id="GO:0009097">
    <property type="term" value="P:isoleucine biosynthetic process"/>
    <property type="evidence" value="ECO:0007669"/>
    <property type="project" value="UniProtKB-UniPathway"/>
</dbReference>
<dbReference type="HOGENOM" id="CLU_013748_1_2_2"/>
<dbReference type="InterPro" id="IPR011766">
    <property type="entry name" value="TPP_enzyme_TPP-bd"/>
</dbReference>
<evidence type="ECO:0000313" key="18">
    <source>
        <dbReference type="Proteomes" id="UP000005223"/>
    </source>
</evidence>
<evidence type="ECO:0000256" key="4">
    <source>
        <dbReference type="ARBA" id="ARBA00022605"/>
    </source>
</evidence>
<keyword evidence="10 13" id="KW-0786">Thiamine pyrophosphate</keyword>
<evidence type="ECO:0000256" key="12">
    <source>
        <dbReference type="ARBA" id="ARBA00048670"/>
    </source>
</evidence>
<dbReference type="Pfam" id="PF02776">
    <property type="entry name" value="TPP_enzyme_N"/>
    <property type="match status" value="1"/>
</dbReference>
<evidence type="ECO:0000256" key="1">
    <source>
        <dbReference type="ARBA" id="ARBA00004974"/>
    </source>
</evidence>
<evidence type="ECO:0000256" key="6">
    <source>
        <dbReference type="ARBA" id="ARBA00022679"/>
    </source>
</evidence>
<keyword evidence="8" id="KW-0274">FAD</keyword>
<dbReference type="InterPro" id="IPR000399">
    <property type="entry name" value="TPP-bd_CS"/>
</dbReference>
<organism evidence="17 18">
    <name type="scientific">Methanothermobacter thermautotrophicus (strain ATCC 29096 / DSM 1053 / JCM 10044 / NBRC 100330 / Delta H)</name>
    <name type="common">Methanobacterium thermoautotrophicum</name>
    <dbReference type="NCBI Taxonomy" id="187420"/>
    <lineage>
        <taxon>Archaea</taxon>
        <taxon>Methanobacteriati</taxon>
        <taxon>Methanobacteriota</taxon>
        <taxon>Methanomada group</taxon>
        <taxon>Methanobacteria</taxon>
        <taxon>Methanobacteriales</taxon>
        <taxon>Methanobacteriaceae</taxon>
        <taxon>Methanothermobacter</taxon>
    </lineage>
</organism>
<dbReference type="FunFam" id="3.40.50.970:FF:000016">
    <property type="entry name" value="Acetolactate synthase"/>
    <property type="match status" value="1"/>
</dbReference>
<dbReference type="InterPro" id="IPR012000">
    <property type="entry name" value="Thiamin_PyroP_enz_cen_dom"/>
</dbReference>
<dbReference type="PIR" id="C69059">
    <property type="entry name" value="C69059"/>
</dbReference>
<dbReference type="InParanoid" id="O27493"/>
<dbReference type="NCBIfam" id="NF004919">
    <property type="entry name" value="PRK06276.1"/>
    <property type="match status" value="1"/>
</dbReference>
<keyword evidence="7 13" id="KW-0479">Metal-binding</keyword>
<dbReference type="EnsemblBacteria" id="AAB85919">
    <property type="protein sequence ID" value="AAB85919"/>
    <property type="gene ID" value="MTH_1444"/>
</dbReference>
<dbReference type="GO" id="GO:0050660">
    <property type="term" value="F:flavin adenine dinucleotide binding"/>
    <property type="evidence" value="ECO:0007669"/>
    <property type="project" value="InterPro"/>
</dbReference>
<keyword evidence="9 13" id="KW-0460">Magnesium</keyword>
<feature type="domain" description="Thiamine pyrophosphate enzyme central" evidence="14">
    <location>
        <begin position="192"/>
        <end position="327"/>
    </location>
</feature>
<dbReference type="CDD" id="cd02015">
    <property type="entry name" value="TPP_AHAS"/>
    <property type="match status" value="1"/>
</dbReference>
<evidence type="ECO:0000313" key="17">
    <source>
        <dbReference type="EMBL" id="AAB85919.1"/>
    </source>
</evidence>
<keyword evidence="11 13" id="KW-0100">Branched-chain amino acid biosynthesis</keyword>
<dbReference type="GO" id="GO:0005948">
    <property type="term" value="C:acetolactate synthase complex"/>
    <property type="evidence" value="ECO:0007669"/>
    <property type="project" value="TreeGrafter"/>
</dbReference>